<name>A0A8J1TGI7_OWEFU</name>
<evidence type="ECO:0000313" key="2">
    <source>
        <dbReference type="Proteomes" id="UP000749559"/>
    </source>
</evidence>
<dbReference type="Pfam" id="PF00024">
    <property type="entry name" value="PAN_1"/>
    <property type="match status" value="1"/>
</dbReference>
<sequence>MMCCSLIVVLMTTAMFFLIHHNIQGCVISKYYKIINGKKLNVDAMKQLSDIETKQFCILKCQISADCEAVNYSPLSKTCELIHRQNSNGLIISVDGWLYSECYPKKQDKMKRDCSDHLSSSCNVSNGVYTIQPNPRKPAFEVFCDMTDGGWTVLQKRFDGSVSFYDKLWKAYKSGFGNLNGEHWLGNDNIHSLTASGSYGIKFDLQDHHGSWYDAYYEPFYIHSENENYRLSIGPYISGTANDSINNIKKSMGLNGQNFTTNDRDNDLWSNGNCALERNSGGWFYNKQCSYVRLNAKYSFNGAYNNTVMGIRWQSITHKTQPFKSLKASTMKVRRIN</sequence>
<dbReference type="InterPro" id="IPR050373">
    <property type="entry name" value="Fibrinogen_C-term_domain"/>
</dbReference>
<dbReference type="OrthoDB" id="6063075at2759"/>
<protein>
    <submittedName>
        <fullName evidence="1">Uncharacterized protein</fullName>
    </submittedName>
</protein>
<dbReference type="Proteomes" id="UP000749559">
    <property type="component" value="Unassembled WGS sequence"/>
</dbReference>
<organism evidence="1 2">
    <name type="scientific">Owenia fusiformis</name>
    <name type="common">Polychaete worm</name>
    <dbReference type="NCBI Taxonomy" id="6347"/>
    <lineage>
        <taxon>Eukaryota</taxon>
        <taxon>Metazoa</taxon>
        <taxon>Spiralia</taxon>
        <taxon>Lophotrochozoa</taxon>
        <taxon>Annelida</taxon>
        <taxon>Polychaeta</taxon>
        <taxon>Sedentaria</taxon>
        <taxon>Canalipalpata</taxon>
        <taxon>Sabellida</taxon>
        <taxon>Oweniida</taxon>
        <taxon>Oweniidae</taxon>
        <taxon>Owenia</taxon>
    </lineage>
</organism>
<dbReference type="Gene3D" id="3.90.215.10">
    <property type="entry name" value="Gamma Fibrinogen, chain A, domain 1"/>
    <property type="match status" value="1"/>
</dbReference>
<dbReference type="InterPro" id="IPR014716">
    <property type="entry name" value="Fibrinogen_a/b/g_C_1"/>
</dbReference>
<dbReference type="EMBL" id="CAIIXF020000002">
    <property type="protein sequence ID" value="CAH1777026.1"/>
    <property type="molecule type" value="Genomic_DNA"/>
</dbReference>
<proteinExistence type="predicted"/>
<gene>
    <name evidence="1" type="ORF">OFUS_LOCUS4138</name>
</gene>
<reference evidence="1" key="1">
    <citation type="submission" date="2022-03" db="EMBL/GenBank/DDBJ databases">
        <authorList>
            <person name="Martin C."/>
        </authorList>
    </citation>
    <scope>NUCLEOTIDE SEQUENCE</scope>
</reference>
<keyword evidence="2" id="KW-1185">Reference proteome</keyword>
<evidence type="ECO:0000313" key="1">
    <source>
        <dbReference type="EMBL" id="CAH1777026.1"/>
    </source>
</evidence>
<dbReference type="SUPFAM" id="SSF56496">
    <property type="entry name" value="Fibrinogen C-terminal domain-like"/>
    <property type="match status" value="1"/>
</dbReference>
<dbReference type="PANTHER" id="PTHR19143:SF394">
    <property type="entry name" value="ANGIOPOIETIN-RELATED PROTEIN 3-LIKE"/>
    <property type="match status" value="1"/>
</dbReference>
<dbReference type="AlphaFoldDB" id="A0A8J1TGI7"/>
<accession>A0A8J1TGI7</accession>
<dbReference type="NCBIfam" id="NF040941">
    <property type="entry name" value="GGGWT_bact"/>
    <property type="match status" value="1"/>
</dbReference>
<dbReference type="Pfam" id="PF00147">
    <property type="entry name" value="Fibrinogen_C"/>
    <property type="match status" value="1"/>
</dbReference>
<dbReference type="PROSITE" id="PS51406">
    <property type="entry name" value="FIBRINOGEN_C_2"/>
    <property type="match status" value="1"/>
</dbReference>
<dbReference type="PANTHER" id="PTHR19143">
    <property type="entry name" value="FIBRINOGEN/TENASCIN/ANGIOPOEITIN"/>
    <property type="match status" value="1"/>
</dbReference>
<comment type="caution">
    <text evidence="1">The sequence shown here is derived from an EMBL/GenBank/DDBJ whole genome shotgun (WGS) entry which is preliminary data.</text>
</comment>
<dbReference type="SMART" id="SM00186">
    <property type="entry name" value="FBG"/>
    <property type="match status" value="1"/>
</dbReference>
<dbReference type="InterPro" id="IPR003609">
    <property type="entry name" value="Pan_app"/>
</dbReference>
<dbReference type="CDD" id="cd00087">
    <property type="entry name" value="FReD"/>
    <property type="match status" value="1"/>
</dbReference>
<dbReference type="InterPro" id="IPR036056">
    <property type="entry name" value="Fibrinogen-like_C"/>
</dbReference>
<dbReference type="GO" id="GO:0005615">
    <property type="term" value="C:extracellular space"/>
    <property type="evidence" value="ECO:0007669"/>
    <property type="project" value="TreeGrafter"/>
</dbReference>
<dbReference type="InterPro" id="IPR002181">
    <property type="entry name" value="Fibrinogen_a/b/g_C_dom"/>
</dbReference>
<dbReference type="PROSITE" id="PS50948">
    <property type="entry name" value="PAN"/>
    <property type="match status" value="1"/>
</dbReference>